<accession>A0ABQ0NYR5</accession>
<dbReference type="InterPro" id="IPR015422">
    <property type="entry name" value="PyrdxlP-dep_Trfase_small"/>
</dbReference>
<dbReference type="Pfam" id="PF00266">
    <property type="entry name" value="Aminotran_5"/>
    <property type="match status" value="1"/>
</dbReference>
<evidence type="ECO:0000313" key="8">
    <source>
        <dbReference type="Proteomes" id="UP001062901"/>
    </source>
</evidence>
<feature type="domain" description="Aminotransferase class V" evidence="6">
    <location>
        <begin position="20"/>
        <end position="149"/>
    </location>
</feature>
<keyword evidence="8" id="KW-1185">Reference proteome</keyword>
<keyword evidence="3" id="KW-0663">Pyridoxal phosphate</keyword>
<comment type="caution">
    <text evidence="7">The sequence shown here is derived from an EMBL/GenBank/DDBJ whole genome shotgun (WGS) entry which is preliminary data.</text>
</comment>
<evidence type="ECO:0000256" key="3">
    <source>
        <dbReference type="ARBA" id="ARBA00022898"/>
    </source>
</evidence>
<organism evidence="7 8">
    <name type="scientific">Saccharibacter floricola DSM 15669</name>
    <dbReference type="NCBI Taxonomy" id="1123227"/>
    <lineage>
        <taxon>Bacteria</taxon>
        <taxon>Pseudomonadati</taxon>
        <taxon>Pseudomonadota</taxon>
        <taxon>Alphaproteobacteria</taxon>
        <taxon>Acetobacterales</taxon>
        <taxon>Acetobacteraceae</taxon>
        <taxon>Saccharibacter</taxon>
    </lineage>
</organism>
<dbReference type="PANTHER" id="PTHR11601:SF34">
    <property type="entry name" value="CYSTEINE DESULFURASE"/>
    <property type="match status" value="1"/>
</dbReference>
<dbReference type="EMBL" id="BAQD01000014">
    <property type="protein sequence ID" value="GBQ06614.1"/>
    <property type="molecule type" value="Genomic_DNA"/>
</dbReference>
<comment type="catalytic activity">
    <reaction evidence="4">
        <text>(sulfur carrier)-H + L-cysteine = (sulfur carrier)-SH + L-alanine</text>
        <dbReference type="Rhea" id="RHEA:43892"/>
        <dbReference type="Rhea" id="RHEA-COMP:14737"/>
        <dbReference type="Rhea" id="RHEA-COMP:14739"/>
        <dbReference type="ChEBI" id="CHEBI:29917"/>
        <dbReference type="ChEBI" id="CHEBI:35235"/>
        <dbReference type="ChEBI" id="CHEBI:57972"/>
        <dbReference type="ChEBI" id="CHEBI:64428"/>
        <dbReference type="EC" id="2.8.1.7"/>
    </reaction>
</comment>
<evidence type="ECO:0000256" key="1">
    <source>
        <dbReference type="ARBA" id="ARBA00001933"/>
    </source>
</evidence>
<dbReference type="InterPro" id="IPR015421">
    <property type="entry name" value="PyrdxlP-dep_Trfase_major"/>
</dbReference>
<evidence type="ECO:0000256" key="4">
    <source>
        <dbReference type="ARBA" id="ARBA00050776"/>
    </source>
</evidence>
<dbReference type="Proteomes" id="UP001062901">
    <property type="component" value="Unassembled WGS sequence"/>
</dbReference>
<proteinExistence type="inferred from homology"/>
<evidence type="ECO:0000313" key="7">
    <source>
        <dbReference type="EMBL" id="GBQ06614.1"/>
    </source>
</evidence>
<dbReference type="InterPro" id="IPR015424">
    <property type="entry name" value="PyrdxlP-dep_Trfase"/>
</dbReference>
<dbReference type="Gene3D" id="3.90.1150.10">
    <property type="entry name" value="Aspartate Aminotransferase, domain 1"/>
    <property type="match status" value="1"/>
</dbReference>
<dbReference type="SUPFAM" id="SSF53383">
    <property type="entry name" value="PLP-dependent transferases"/>
    <property type="match status" value="1"/>
</dbReference>
<reference evidence="7" key="1">
    <citation type="submission" date="2013-04" db="EMBL/GenBank/DDBJ databases">
        <title>The genome sequencing project of 58 acetic acid bacteria.</title>
        <authorList>
            <person name="Okamoto-Kainuma A."/>
            <person name="Ishikawa M."/>
            <person name="Umino S."/>
            <person name="Koizumi Y."/>
            <person name="Shiwa Y."/>
            <person name="Yoshikawa H."/>
            <person name="Matsutani M."/>
            <person name="Matsushita K."/>
        </authorList>
    </citation>
    <scope>NUCLEOTIDE SEQUENCE</scope>
    <source>
        <strain evidence="7">DSM 15669</strain>
    </source>
</reference>
<name>A0ABQ0NYR5_9PROT</name>
<evidence type="ECO:0000256" key="2">
    <source>
        <dbReference type="ARBA" id="ARBA00006490"/>
    </source>
</evidence>
<comment type="cofactor">
    <cofactor evidence="1">
        <name>pyridoxal 5'-phosphate</name>
        <dbReference type="ChEBI" id="CHEBI:597326"/>
    </cofactor>
</comment>
<feature type="region of interest" description="Disordered" evidence="5">
    <location>
        <begin position="1"/>
        <end position="27"/>
    </location>
</feature>
<dbReference type="InterPro" id="IPR000192">
    <property type="entry name" value="Aminotrans_V_dom"/>
</dbReference>
<dbReference type="PANTHER" id="PTHR11601">
    <property type="entry name" value="CYSTEINE DESULFURYLASE FAMILY MEMBER"/>
    <property type="match status" value="1"/>
</dbReference>
<evidence type="ECO:0000256" key="5">
    <source>
        <dbReference type="SAM" id="MobiDB-lite"/>
    </source>
</evidence>
<dbReference type="Gene3D" id="3.40.640.10">
    <property type="entry name" value="Type I PLP-dependent aspartate aminotransferase-like (Major domain)"/>
    <property type="match status" value="1"/>
</dbReference>
<protein>
    <submittedName>
        <fullName evidence="7">Cysteine desulfurase</fullName>
    </submittedName>
</protein>
<evidence type="ECO:0000259" key="6">
    <source>
        <dbReference type="Pfam" id="PF00266"/>
    </source>
</evidence>
<sequence>MVLAEDAPLSPLLPGGGQERGRRGGTPALPAIMGMTAALEASQAQDWAPIAAWRDALAETVQQAGGLCVAADVPCLPNTLSVVLPDVAAQTQLMMLDLEGFCVSAGSACSSGKVAASHVLQAMGLGERAGQALRISLPWNVEEAHVQAFGEAYKKMAQRLKK</sequence>
<gene>
    <name evidence="7" type="ORF">AA15669_1012</name>
</gene>
<comment type="similarity">
    <text evidence="2">Belongs to the class-V pyridoxal-phosphate-dependent aminotransferase family. NifS/IscS subfamily.</text>
</comment>